<evidence type="ECO:0000256" key="2">
    <source>
        <dbReference type="ARBA" id="ARBA00022553"/>
    </source>
</evidence>
<reference evidence="7 8" key="1">
    <citation type="submission" date="2018-06" db="EMBL/GenBank/DDBJ databases">
        <title>Genome analysis of cellulolytic fungus Trichoderma lentiforme CFAM-422.</title>
        <authorList>
            <person name="Steindorff A.S."/>
            <person name="Formighieri E.F."/>
            <person name="Midorikawa G.E.O."/>
            <person name="Tamietti M.S."/>
            <person name="Ramos E.Z."/>
            <person name="Silva A.S."/>
            <person name="Bon E.P.S."/>
            <person name="Mendes T.D."/>
            <person name="Damaso M.C.T."/>
            <person name="Favaro L.C.L."/>
        </authorList>
    </citation>
    <scope>NUCLEOTIDE SEQUENCE [LARGE SCALE GENOMIC DNA]</scope>
    <source>
        <strain evidence="7 8">CFAM-422</strain>
    </source>
</reference>
<keyword evidence="4" id="KW-0677">Repeat</keyword>
<dbReference type="GO" id="GO:0008610">
    <property type="term" value="P:lipid biosynthetic process"/>
    <property type="evidence" value="ECO:0007669"/>
    <property type="project" value="UniProtKB-ARBA"/>
</dbReference>
<dbReference type="Gene3D" id="3.40.50.980">
    <property type="match status" value="2"/>
</dbReference>
<dbReference type="NCBIfam" id="TIGR01733">
    <property type="entry name" value="AA-adenyl-dom"/>
    <property type="match status" value="1"/>
</dbReference>
<keyword evidence="8" id="KW-1185">Reference proteome</keyword>
<dbReference type="InterPro" id="IPR001242">
    <property type="entry name" value="Condensation_dom"/>
</dbReference>
<dbReference type="FunFam" id="3.30.559.10:FF:000034">
    <property type="entry name" value="Nonribosomal peptide synthase sidD"/>
    <property type="match status" value="1"/>
</dbReference>
<organism evidence="7 8">
    <name type="scientific">Trichoderma lentiforme</name>
    <dbReference type="NCBI Taxonomy" id="1567552"/>
    <lineage>
        <taxon>Eukaryota</taxon>
        <taxon>Fungi</taxon>
        <taxon>Dikarya</taxon>
        <taxon>Ascomycota</taxon>
        <taxon>Pezizomycotina</taxon>
        <taxon>Sordariomycetes</taxon>
        <taxon>Hypocreomycetidae</taxon>
        <taxon>Hypocreales</taxon>
        <taxon>Hypocreaceae</taxon>
        <taxon>Trichoderma</taxon>
    </lineage>
</organism>
<dbReference type="InterPro" id="IPR009081">
    <property type="entry name" value="PP-bd_ACP"/>
</dbReference>
<evidence type="ECO:0000256" key="3">
    <source>
        <dbReference type="ARBA" id="ARBA00022598"/>
    </source>
</evidence>
<proteinExistence type="inferred from homology"/>
<dbReference type="FunFam" id="3.30.559.30:FF:000003">
    <property type="entry name" value="Nonribosomal peptide synthase SidD"/>
    <property type="match status" value="1"/>
</dbReference>
<dbReference type="SUPFAM" id="SSF47336">
    <property type="entry name" value="ACP-like"/>
    <property type="match status" value="2"/>
</dbReference>
<dbReference type="SUPFAM" id="SSF52777">
    <property type="entry name" value="CoA-dependent acyltransferases"/>
    <property type="match status" value="4"/>
</dbReference>
<evidence type="ECO:0000256" key="4">
    <source>
        <dbReference type="ARBA" id="ARBA00022737"/>
    </source>
</evidence>
<dbReference type="InterPro" id="IPR006162">
    <property type="entry name" value="Ppantetheine_attach_site"/>
</dbReference>
<dbReference type="Pfam" id="PF00550">
    <property type="entry name" value="PP-binding"/>
    <property type="match status" value="2"/>
</dbReference>
<dbReference type="GO" id="GO:0044550">
    <property type="term" value="P:secondary metabolite biosynthetic process"/>
    <property type="evidence" value="ECO:0007669"/>
    <property type="project" value="TreeGrafter"/>
</dbReference>
<gene>
    <name evidence="7" type="ORF">CFAM422_006568</name>
</gene>
<dbReference type="Proteomes" id="UP000801864">
    <property type="component" value="Unassembled WGS sequence"/>
</dbReference>
<dbReference type="InterPro" id="IPR020845">
    <property type="entry name" value="AMP-binding_CS"/>
</dbReference>
<dbReference type="CDD" id="cd19542">
    <property type="entry name" value="CT_NRPS-like"/>
    <property type="match status" value="1"/>
</dbReference>
<dbReference type="Pfam" id="PF24895">
    <property type="entry name" value="SIDD_N"/>
    <property type="match status" value="1"/>
</dbReference>
<dbReference type="InterPro" id="IPR020806">
    <property type="entry name" value="PKS_PP-bd"/>
</dbReference>
<dbReference type="CDD" id="cd05918">
    <property type="entry name" value="A_NRPS_SidN3_like"/>
    <property type="match status" value="1"/>
</dbReference>
<evidence type="ECO:0000256" key="5">
    <source>
        <dbReference type="ARBA" id="ARBA00029454"/>
    </source>
</evidence>
<evidence type="ECO:0000259" key="6">
    <source>
        <dbReference type="PROSITE" id="PS50075"/>
    </source>
</evidence>
<dbReference type="PANTHER" id="PTHR45527:SF3">
    <property type="entry name" value="SIDEROPHORE SYNTHETASE (EUROFUNG)"/>
    <property type="match status" value="1"/>
</dbReference>
<dbReference type="InterPro" id="IPR056896">
    <property type="entry name" value="SIDD_N"/>
</dbReference>
<comment type="similarity">
    <text evidence="5">Belongs to the NRP synthetase family.</text>
</comment>
<keyword evidence="1" id="KW-0596">Phosphopantetheine</keyword>
<name>A0A9P4XE79_9HYPO</name>
<sequence length="2087" mass="230126">MPSSLENVYIPGSFALPNLSAKESSTPTGMKDEYLLLSWLIVLLRMKEDGQANCGWIYQTREPEIESELARGELSTNKVLGNLKSTVGQATVAISKYMTGAVLQSLERYSTPVSLLLSTEYRPNENNKAKDNSTLYLETYYMNGHLRILPARTSENVSQYVITQYAEALSHTIRMCISNHDAVIEDFLHPFPHDMDQIWQWNHSLPQTYDCCMHDIVSGRAQESPDKVAILSWDGSLTYAEVDRCSSLLALLLRERGVEAHEFLPLCFEKSKWTVVAVLAVMKAGGTMVLMDPALPIARLRNMAEQVNAKTMVVSRNQYNLAADILPHGEFIILEAETFACFEDFVTFPALPVVHPSTLMYIIFTSGSTGTPKGVQVSHRSYSSSAFPRAKAVGYNNNSRVLDFASYAFDVSIDSMILTLANGGCLCIPSDEDRLNDINTAMRSMKVNYAGLTPSVARILDLDVIASLEGLGLGGEAASVSDVALWGQYSRIIIGYGPCECTIGCTVNSNAAANRDYITIGPGNGAAIWIVDPDDHESLMPVGAVGELLVEGPIVGQGYLNDPKKTAAAFIQDPSWLVSGHGQHSGRQGRLYKTGDLGKYAPDSSGEIIFMGRKDTQVKLRGQRVELGEIESQLKARLPSEISVISEVITPAGSAAQPTLVVFVAQHVGKASDNRQLELACLSGDLGETTLKANTDVAKVLPRYMIPTAYIPINFIPTLISGKIDRKRLREFGSTVDLKQLDKNAKSTATRALSDLEQRLRQAWAFILKLNPDEITQEDNFFALGGNSLAAMRLVSTCRDRGLDLSVTGTFANPTLSEMANAVFICDYDANITVPEFSMISQLADSARLEASRICGTNEAAIEDIYPCTPTQESLFTFSLKSTKPYIAQRVACIPPNVNLEQWKKAWESVVDVSPILRTRLAQLQDPGLQQVVLKEKISWKHSTDLDQYLEDDRAIGMDLGQSLARYAIVNNNGDGKQYMVWTVHHVLYDGWSEPIILGKVREALQHGSALPHQPALITMRDFVKYVRDTDQIAMQEFWSRELDGAIGPQFPRLPSRDFLPNPDTIFEYQITIKSTIGFPFTLATVIRGAWALVASQFTHSDDVVFGETLTGRDIPLLGVDGVIGPLIATVPIRIRIDRTKSVNDYLKAVQQAILSRTPYQHMGMQNIRKVHPDAQHACEAGTGLVIQPELEYDGTDLGFAHGDVVREALYFNPYPVMLACGMNPDGFRICASFDSSLIDISQMKRMMAQLETACSHLMSDLWKRVDQISCLPEAELNNIWGFNQLPPVSLDQESGKIRAGAETQPGSTYPPFLVPWVCIPQNPSLLSPIGCPGELWLEGPHLFTTEAIESPAWLLAGSSQFSGRSGQVRATGDIVQLQDNGKLVFVGRTENIVPVNGHSVDITDFEAHFAQLLSPSVIAAAALYHPSPVEKKQPLDEGLIVFIEQQPLDKDNVELLPKGCKVSCAVPGSQSFETAICATISANFAGVLKRFDKHIRNSLPSHMVPYAYVVVEKMPITQGKVDHSLVNQLASNISENIASQLRESLTKEWSKIVSPANLTASQDILRSAWAEVLNVNLDQIDVDDNFFRLGGDSVSAMKLTSNLRKNGHGMSVADVFRHMRLRDAATVLKVNELFKEDTWSYRPFSMLGSIDIDLFLSECIRPKLANPNWSIKDVFNVTDSQALDVRATIQRPRTSIQYTMLYFDQGSIDQSKLLSACANLVKTHEVLRTVFVEHNSTLFQVVLDEINVPVTMKTTDADLDEFVTNLCTNDIESDFLLGSSFVRMFYIQTRDGKGCLVLGLSHAQYDGVSLPRLLRDLETLYAGEEVVNFEPFSSYVARIQNKGLQKRSLDYWSNLLSGSMLSILPDQSTTNTDRAVFLSRQTSVSKAPEGITTASVLTAAFALVIARRLHKSDVSFGGVTSGRNIDQMNTENVMGPCYQFAPIRVILKPGWSAMDLLRFVQNQTAESAAHDFVGFQKIAKQCAEWSSGANFFDSIVHHQDFEDFDHMPFAKGSCRVDISNPHGDAAYPLKAVSFLRQGRLNAGLVGNQADIAFIDSLLTELVNTVEELVNPTLLGKAIDFGFSIEG</sequence>
<feature type="domain" description="Carrier" evidence="6">
    <location>
        <begin position="1557"/>
        <end position="1633"/>
    </location>
</feature>
<dbReference type="Gene3D" id="3.30.300.30">
    <property type="match status" value="2"/>
</dbReference>
<dbReference type="SUPFAM" id="SSF56801">
    <property type="entry name" value="Acetyl-CoA synthetase-like"/>
    <property type="match status" value="2"/>
</dbReference>
<dbReference type="GO" id="GO:0005737">
    <property type="term" value="C:cytoplasm"/>
    <property type="evidence" value="ECO:0007669"/>
    <property type="project" value="TreeGrafter"/>
</dbReference>
<dbReference type="PROSITE" id="PS00455">
    <property type="entry name" value="AMP_BINDING"/>
    <property type="match status" value="1"/>
</dbReference>
<dbReference type="CDD" id="cd19545">
    <property type="entry name" value="FUM14_C_NRPS-like"/>
    <property type="match status" value="1"/>
</dbReference>
<dbReference type="Gene3D" id="3.30.559.10">
    <property type="entry name" value="Chloramphenicol acetyltransferase-like domain"/>
    <property type="match status" value="2"/>
</dbReference>
<dbReference type="Gene3D" id="3.30.559.30">
    <property type="entry name" value="Nonribosomal peptide synthetase, condensation domain"/>
    <property type="match status" value="2"/>
</dbReference>
<dbReference type="FunFam" id="1.10.1200.10:FF:000005">
    <property type="entry name" value="Nonribosomal peptide synthetase 1"/>
    <property type="match status" value="2"/>
</dbReference>
<dbReference type="InterPro" id="IPR036736">
    <property type="entry name" value="ACP-like_sf"/>
</dbReference>
<keyword evidence="3" id="KW-0436">Ligase</keyword>
<dbReference type="SMART" id="SM00823">
    <property type="entry name" value="PKS_PP"/>
    <property type="match status" value="2"/>
</dbReference>
<dbReference type="Pfam" id="PF00668">
    <property type="entry name" value="Condensation"/>
    <property type="match status" value="2"/>
</dbReference>
<evidence type="ECO:0000313" key="8">
    <source>
        <dbReference type="Proteomes" id="UP000801864"/>
    </source>
</evidence>
<feature type="domain" description="Carrier" evidence="6">
    <location>
        <begin position="754"/>
        <end position="827"/>
    </location>
</feature>
<dbReference type="FunFam" id="3.40.50.12780:FF:000014">
    <property type="entry name" value="Nonribosomal peptide synthetase 1"/>
    <property type="match status" value="1"/>
</dbReference>
<dbReference type="InterPro" id="IPR010071">
    <property type="entry name" value="AA_adenyl_dom"/>
</dbReference>
<dbReference type="FunFam" id="3.30.300.30:FF:000015">
    <property type="entry name" value="Nonribosomal peptide synthase SidD"/>
    <property type="match status" value="1"/>
</dbReference>
<comment type="caution">
    <text evidence="7">The sequence shown here is derived from an EMBL/GenBank/DDBJ whole genome shotgun (WGS) entry which is preliminary data.</text>
</comment>
<dbReference type="Gene3D" id="1.10.1200.10">
    <property type="entry name" value="ACP-like"/>
    <property type="match status" value="2"/>
</dbReference>
<keyword evidence="2" id="KW-0597">Phosphoprotein</keyword>
<dbReference type="PROSITE" id="PS00012">
    <property type="entry name" value="PHOSPHOPANTETHEINE"/>
    <property type="match status" value="1"/>
</dbReference>
<dbReference type="PANTHER" id="PTHR45527">
    <property type="entry name" value="NONRIBOSOMAL PEPTIDE SYNTHETASE"/>
    <property type="match status" value="1"/>
</dbReference>
<protein>
    <submittedName>
        <fullName evidence="7">Nonribosomal peptide synthetase 4</fullName>
    </submittedName>
</protein>
<dbReference type="GO" id="GO:0016874">
    <property type="term" value="F:ligase activity"/>
    <property type="evidence" value="ECO:0007669"/>
    <property type="project" value="UniProtKB-KW"/>
</dbReference>
<dbReference type="InterPro" id="IPR023213">
    <property type="entry name" value="CAT-like_dom_sf"/>
</dbReference>
<dbReference type="Gene3D" id="2.30.38.10">
    <property type="entry name" value="Luciferase, Domain 3"/>
    <property type="match status" value="2"/>
</dbReference>
<dbReference type="GO" id="GO:0043041">
    <property type="term" value="P:amino acid activation for nonribosomal peptide biosynthetic process"/>
    <property type="evidence" value="ECO:0007669"/>
    <property type="project" value="TreeGrafter"/>
</dbReference>
<dbReference type="PROSITE" id="PS50075">
    <property type="entry name" value="CARRIER"/>
    <property type="match status" value="2"/>
</dbReference>
<dbReference type="GO" id="GO:0031177">
    <property type="term" value="F:phosphopantetheine binding"/>
    <property type="evidence" value="ECO:0007669"/>
    <property type="project" value="InterPro"/>
</dbReference>
<evidence type="ECO:0000313" key="7">
    <source>
        <dbReference type="EMBL" id="KAF3070042.1"/>
    </source>
</evidence>
<evidence type="ECO:0000256" key="1">
    <source>
        <dbReference type="ARBA" id="ARBA00022450"/>
    </source>
</evidence>
<accession>A0A9P4XE79</accession>
<dbReference type="EMBL" id="QLNT01000011">
    <property type="protein sequence ID" value="KAF3070042.1"/>
    <property type="molecule type" value="Genomic_DNA"/>
</dbReference>
<dbReference type="InterPro" id="IPR000873">
    <property type="entry name" value="AMP-dep_synth/lig_dom"/>
</dbReference>
<dbReference type="InterPro" id="IPR045851">
    <property type="entry name" value="AMP-bd_C_sf"/>
</dbReference>
<dbReference type="Pfam" id="PF00501">
    <property type="entry name" value="AMP-binding"/>
    <property type="match status" value="1"/>
</dbReference>